<proteinExistence type="inferred from homology"/>
<protein>
    <recommendedName>
        <fullName evidence="5">Low molecular weight antigen MTB12-like C-terminal domain-containing protein</fullName>
    </recommendedName>
</protein>
<evidence type="ECO:0000256" key="1">
    <source>
        <dbReference type="ARBA" id="ARBA00022729"/>
    </source>
</evidence>
<evidence type="ECO:0000256" key="2">
    <source>
        <dbReference type="ARBA" id="ARBA00093774"/>
    </source>
</evidence>
<evidence type="ECO:0000313" key="7">
    <source>
        <dbReference type="Proteomes" id="UP000186218"/>
    </source>
</evidence>
<dbReference type="AlphaFoldDB" id="A0A1N7H6H5"/>
<accession>A0A1N7H6H5</accession>
<feature type="domain" description="Low molecular weight antigen MTB12-like C-terminal" evidence="5">
    <location>
        <begin position="60"/>
        <end position="169"/>
    </location>
</feature>
<feature type="region of interest" description="Disordered" evidence="3">
    <location>
        <begin position="23"/>
        <end position="46"/>
    </location>
</feature>
<keyword evidence="1 4" id="KW-0732">Signal</keyword>
<dbReference type="RefSeq" id="WP_076482485.1">
    <property type="nucleotide sequence ID" value="NZ_FTNT01000012.1"/>
</dbReference>
<evidence type="ECO:0000313" key="6">
    <source>
        <dbReference type="EMBL" id="SIS20449.1"/>
    </source>
</evidence>
<dbReference type="PROSITE" id="PS51257">
    <property type="entry name" value="PROKAR_LIPOPROTEIN"/>
    <property type="match status" value="1"/>
</dbReference>
<evidence type="ECO:0000256" key="4">
    <source>
        <dbReference type="SAM" id="SignalP"/>
    </source>
</evidence>
<feature type="compositionally biased region" description="Low complexity" evidence="3">
    <location>
        <begin position="31"/>
        <end position="46"/>
    </location>
</feature>
<evidence type="ECO:0000256" key="3">
    <source>
        <dbReference type="SAM" id="MobiDB-lite"/>
    </source>
</evidence>
<reference evidence="6 7" key="1">
    <citation type="submission" date="2017-01" db="EMBL/GenBank/DDBJ databases">
        <authorList>
            <person name="Mah S.A."/>
            <person name="Swanson W.J."/>
            <person name="Moy G.W."/>
            <person name="Vacquier V.D."/>
        </authorList>
    </citation>
    <scope>NUCLEOTIDE SEQUENCE [LARGE SCALE GENOMIC DNA]</scope>
    <source>
        <strain evidence="6 7">CPCC 203464</strain>
    </source>
</reference>
<dbReference type="Proteomes" id="UP000186218">
    <property type="component" value="Unassembled WGS sequence"/>
</dbReference>
<dbReference type="InterPro" id="IPR058644">
    <property type="entry name" value="Mtb12-like_C"/>
</dbReference>
<keyword evidence="7" id="KW-1185">Reference proteome</keyword>
<name>A0A1N7H6H5_9NOCA</name>
<feature type="chain" id="PRO_5039618964" description="Low molecular weight antigen MTB12-like C-terminal domain-containing protein" evidence="4">
    <location>
        <begin position="24"/>
        <end position="175"/>
    </location>
</feature>
<dbReference type="Pfam" id="PF26580">
    <property type="entry name" value="Mtb12_C"/>
    <property type="match status" value="1"/>
</dbReference>
<gene>
    <name evidence="6" type="ORF">SAMN05445060_3608</name>
</gene>
<evidence type="ECO:0000259" key="5">
    <source>
        <dbReference type="Pfam" id="PF26580"/>
    </source>
</evidence>
<organism evidence="6 7">
    <name type="scientific">Williamsia sterculiae</name>
    <dbReference type="NCBI Taxonomy" id="1344003"/>
    <lineage>
        <taxon>Bacteria</taxon>
        <taxon>Bacillati</taxon>
        <taxon>Actinomycetota</taxon>
        <taxon>Actinomycetes</taxon>
        <taxon>Mycobacteriales</taxon>
        <taxon>Nocardiaceae</taxon>
        <taxon>Williamsia</taxon>
    </lineage>
</organism>
<dbReference type="STRING" id="1344003.SAMN05445060_3608"/>
<comment type="similarity">
    <text evidence="2">Belongs to the MTB12 family.</text>
</comment>
<sequence length="175" mass="17799">MKLQKLVTAGMAVVALVTISACSDSGDDADSAPTTTTSAATSTSEAAGNAAAGVTDASKPPTAAALNAMLTKALNPDIPNKDKTDLVQGSEADPTIFDKLVKAKKDNPGVTYKILPGVTKSGTNTAKAQIQITLPGSPPQSGDAQIVYDKGRWKLAKSTVCPLLQANNVKTALCS</sequence>
<feature type="signal peptide" evidence="4">
    <location>
        <begin position="1"/>
        <end position="23"/>
    </location>
</feature>
<dbReference type="EMBL" id="FTNT01000012">
    <property type="protein sequence ID" value="SIS20449.1"/>
    <property type="molecule type" value="Genomic_DNA"/>
</dbReference>